<proteinExistence type="inferred from homology"/>
<evidence type="ECO:0000256" key="3">
    <source>
        <dbReference type="ARBA" id="ARBA00022630"/>
    </source>
</evidence>
<dbReference type="SUPFAM" id="SSF51905">
    <property type="entry name" value="FAD/NAD(P)-binding domain"/>
    <property type="match status" value="1"/>
</dbReference>
<keyword evidence="4" id="KW-0274">FAD</keyword>
<keyword evidence="3" id="KW-0285">Flavoprotein</keyword>
<evidence type="ECO:0000256" key="5">
    <source>
        <dbReference type="ARBA" id="ARBA00023002"/>
    </source>
</evidence>
<reference evidence="8 9" key="1">
    <citation type="journal article" date="2023" name="G3 (Bethesda)">
        <title>A chromosome-level genome assembly of Zasmidium syzygii isolated from banana leaves.</title>
        <authorList>
            <person name="van Westerhoven A.C."/>
            <person name="Mehrabi R."/>
            <person name="Talebi R."/>
            <person name="Steentjes M.B.F."/>
            <person name="Corcolon B."/>
            <person name="Chong P.A."/>
            <person name="Kema G.H.J."/>
            <person name="Seidl M.F."/>
        </authorList>
    </citation>
    <scope>NUCLEOTIDE SEQUENCE [LARGE SCALE GENOMIC DNA]</scope>
    <source>
        <strain evidence="8 9">P124</strain>
    </source>
</reference>
<accession>A0ABR0E4M1</accession>
<comment type="similarity">
    <text evidence="2">Belongs to the MSOX/MTOX family.</text>
</comment>
<evidence type="ECO:0000256" key="6">
    <source>
        <dbReference type="SAM" id="Phobius"/>
    </source>
</evidence>
<name>A0ABR0E4M1_ZASCE</name>
<protein>
    <recommendedName>
        <fullName evidence="7">FAD dependent oxidoreductase domain-containing protein</fullName>
    </recommendedName>
</protein>
<dbReference type="PANTHER" id="PTHR10961">
    <property type="entry name" value="PEROXISOMAL SARCOSINE OXIDASE"/>
    <property type="match status" value="1"/>
</dbReference>
<dbReference type="Pfam" id="PF01266">
    <property type="entry name" value="DAO"/>
    <property type="match status" value="1"/>
</dbReference>
<dbReference type="Gene3D" id="3.50.50.60">
    <property type="entry name" value="FAD/NAD(P)-binding domain"/>
    <property type="match status" value="1"/>
</dbReference>
<dbReference type="Proteomes" id="UP001305779">
    <property type="component" value="Unassembled WGS sequence"/>
</dbReference>
<keyword evidence="6" id="KW-1133">Transmembrane helix</keyword>
<keyword evidence="9" id="KW-1185">Reference proteome</keyword>
<comment type="cofactor">
    <cofactor evidence="1">
        <name>FAD</name>
        <dbReference type="ChEBI" id="CHEBI:57692"/>
    </cofactor>
</comment>
<evidence type="ECO:0000256" key="4">
    <source>
        <dbReference type="ARBA" id="ARBA00022827"/>
    </source>
</evidence>
<dbReference type="EMBL" id="JAXOVC010000011">
    <property type="protein sequence ID" value="KAK4496048.1"/>
    <property type="molecule type" value="Genomic_DNA"/>
</dbReference>
<evidence type="ECO:0000259" key="7">
    <source>
        <dbReference type="Pfam" id="PF01266"/>
    </source>
</evidence>
<evidence type="ECO:0000313" key="8">
    <source>
        <dbReference type="EMBL" id="KAK4496048.1"/>
    </source>
</evidence>
<evidence type="ECO:0000256" key="1">
    <source>
        <dbReference type="ARBA" id="ARBA00001974"/>
    </source>
</evidence>
<dbReference type="InterPro" id="IPR036291">
    <property type="entry name" value="NAD(P)-bd_dom_sf"/>
</dbReference>
<keyword evidence="6" id="KW-0472">Membrane</keyword>
<dbReference type="PANTHER" id="PTHR10961:SF15">
    <property type="entry name" value="FAD DEPENDENT OXIDOREDUCTASE DOMAIN-CONTAINING PROTEIN"/>
    <property type="match status" value="1"/>
</dbReference>
<gene>
    <name evidence="8" type="ORF">PRZ48_013317</name>
</gene>
<evidence type="ECO:0000256" key="2">
    <source>
        <dbReference type="ARBA" id="ARBA00010989"/>
    </source>
</evidence>
<dbReference type="SUPFAM" id="SSF51735">
    <property type="entry name" value="NAD(P)-binding Rossmann-fold domains"/>
    <property type="match status" value="1"/>
</dbReference>
<keyword evidence="5" id="KW-0560">Oxidoreductase</keyword>
<sequence>MTSREPEIIIVGAGVFGLSTALWLARDGYKNITVFDRADYDARNYDPGYGCSAASADINKIFRTAYGDQQHYQDLAIEARDMWMSWNDQIANTNEADLAKPLMPRDRLLEECGVFYLSSGEDKLDTHSQQSLNTLAQTAASIRRQIYPKGDQLEEKRLATEMAAKWNKKYHVADKLAGGRSHGFLDTGGGIEYAYKVIDPFTGVKTGPFTGSRHRLARTRSIYANSVGSSSFWAIPEDD</sequence>
<organism evidence="8 9">
    <name type="scientific">Zasmidium cellare</name>
    <name type="common">Wine cellar mold</name>
    <name type="synonym">Racodium cellare</name>
    <dbReference type="NCBI Taxonomy" id="395010"/>
    <lineage>
        <taxon>Eukaryota</taxon>
        <taxon>Fungi</taxon>
        <taxon>Dikarya</taxon>
        <taxon>Ascomycota</taxon>
        <taxon>Pezizomycotina</taxon>
        <taxon>Dothideomycetes</taxon>
        <taxon>Dothideomycetidae</taxon>
        <taxon>Mycosphaerellales</taxon>
        <taxon>Mycosphaerellaceae</taxon>
        <taxon>Zasmidium</taxon>
    </lineage>
</organism>
<dbReference type="InterPro" id="IPR006076">
    <property type="entry name" value="FAD-dep_OxRdtase"/>
</dbReference>
<dbReference type="Gene3D" id="3.30.9.10">
    <property type="entry name" value="D-Amino Acid Oxidase, subunit A, domain 2"/>
    <property type="match status" value="1"/>
</dbReference>
<comment type="caution">
    <text evidence="8">The sequence shown here is derived from an EMBL/GenBank/DDBJ whole genome shotgun (WGS) entry which is preliminary data.</text>
</comment>
<feature type="transmembrane region" description="Helical" evidence="6">
    <location>
        <begin position="6"/>
        <end position="25"/>
    </location>
</feature>
<evidence type="ECO:0000313" key="9">
    <source>
        <dbReference type="Proteomes" id="UP001305779"/>
    </source>
</evidence>
<dbReference type="InterPro" id="IPR045170">
    <property type="entry name" value="MTOX"/>
</dbReference>
<keyword evidence="6" id="KW-0812">Transmembrane</keyword>
<feature type="domain" description="FAD dependent oxidoreductase" evidence="7">
    <location>
        <begin position="8"/>
        <end position="125"/>
    </location>
</feature>
<dbReference type="InterPro" id="IPR036188">
    <property type="entry name" value="FAD/NAD-bd_sf"/>
</dbReference>